<accession>A0A0A1FB14</accession>
<dbReference type="PANTHER" id="PTHR21225:SF10">
    <property type="entry name" value="PHOSPHO-2-DEHYDRO-3-DEOXYHEPTONATE ALDOLASE, TYR-SENSITIVE"/>
    <property type="match status" value="1"/>
</dbReference>
<keyword evidence="5 8" id="KW-0808">Transferase</keyword>
<dbReference type="InterPro" id="IPR006219">
    <property type="entry name" value="DAHP_synth_1"/>
</dbReference>
<dbReference type="GO" id="GO:0009423">
    <property type="term" value="P:chorismate biosynthetic process"/>
    <property type="evidence" value="ECO:0007669"/>
    <property type="project" value="UniProtKB-UniPathway"/>
</dbReference>
<evidence type="ECO:0000259" key="9">
    <source>
        <dbReference type="Pfam" id="PF00793"/>
    </source>
</evidence>
<dbReference type="EMBL" id="CP009962">
    <property type="protein sequence ID" value="AIY40960.1"/>
    <property type="molecule type" value="Genomic_DNA"/>
</dbReference>
<dbReference type="Gene3D" id="3.20.20.70">
    <property type="entry name" value="Aldolase class I"/>
    <property type="match status" value="1"/>
</dbReference>
<dbReference type="FunFam" id="3.20.20.70:FF:000005">
    <property type="entry name" value="Phospho-2-dehydro-3-deoxyheptonate aldolase"/>
    <property type="match status" value="1"/>
</dbReference>
<comment type="pathway">
    <text evidence="2 8">Metabolic intermediate biosynthesis; chorismate biosynthesis; chorismate from D-erythrose 4-phosphate and phosphoenolpyruvate: step 1/7.</text>
</comment>
<feature type="domain" description="DAHP synthetase I/KDSA" evidence="9">
    <location>
        <begin position="82"/>
        <end position="376"/>
    </location>
</feature>
<comment type="function">
    <text evidence="1 8">Stereospecific condensation of phosphoenolpyruvate (PEP) and D-erythrose-4-phosphate (E4P) giving rise to 3-deoxy-D-arabino-heptulosonate-7-phosphate (DAHP).</text>
</comment>
<dbReference type="InterPro" id="IPR013785">
    <property type="entry name" value="Aldolase_TIM"/>
</dbReference>
<dbReference type="PANTHER" id="PTHR21225">
    <property type="entry name" value="PHOSPHO-2-DEHYDRO-3-DEOXYHEPTONATE ALDOLASE DAHP SYNTHETASE"/>
    <property type="match status" value="1"/>
</dbReference>
<evidence type="ECO:0000256" key="2">
    <source>
        <dbReference type="ARBA" id="ARBA00004688"/>
    </source>
</evidence>
<evidence type="ECO:0000313" key="11">
    <source>
        <dbReference type="Proteomes" id="UP000030302"/>
    </source>
</evidence>
<evidence type="ECO:0000256" key="3">
    <source>
        <dbReference type="ARBA" id="ARBA00007985"/>
    </source>
</evidence>
<evidence type="ECO:0000313" key="10">
    <source>
        <dbReference type="EMBL" id="AIY40960.1"/>
    </source>
</evidence>
<dbReference type="HOGENOM" id="CLU_030903_0_1_4"/>
<dbReference type="GO" id="GO:0005737">
    <property type="term" value="C:cytoplasm"/>
    <property type="evidence" value="ECO:0007669"/>
    <property type="project" value="TreeGrafter"/>
</dbReference>
<dbReference type="EC" id="2.5.1.54" evidence="8"/>
<name>A0A0A1FB14_9BURK</name>
<evidence type="ECO:0000256" key="4">
    <source>
        <dbReference type="ARBA" id="ARBA00022605"/>
    </source>
</evidence>
<dbReference type="NCBIfam" id="NF009395">
    <property type="entry name" value="PRK12755.1"/>
    <property type="match status" value="1"/>
</dbReference>
<dbReference type="PIRSF" id="PIRSF001361">
    <property type="entry name" value="DAHP_synthase"/>
    <property type="match status" value="1"/>
</dbReference>
<keyword evidence="6 8" id="KW-0057">Aromatic amino acid biosynthesis</keyword>
<evidence type="ECO:0000256" key="6">
    <source>
        <dbReference type="ARBA" id="ARBA00023141"/>
    </source>
</evidence>
<dbReference type="SUPFAM" id="SSF51569">
    <property type="entry name" value="Aldolase"/>
    <property type="match status" value="1"/>
</dbReference>
<dbReference type="AlphaFoldDB" id="A0A0A1FB14"/>
<evidence type="ECO:0000256" key="8">
    <source>
        <dbReference type="PIRNR" id="PIRNR001361"/>
    </source>
</evidence>
<evidence type="ECO:0000256" key="7">
    <source>
        <dbReference type="ARBA" id="ARBA00047508"/>
    </source>
</evidence>
<dbReference type="GO" id="GO:0009073">
    <property type="term" value="P:aromatic amino acid family biosynthetic process"/>
    <property type="evidence" value="ECO:0007669"/>
    <property type="project" value="UniProtKB-KW"/>
</dbReference>
<dbReference type="GO" id="GO:0042802">
    <property type="term" value="F:identical protein binding"/>
    <property type="evidence" value="ECO:0007669"/>
    <property type="project" value="UniProtKB-ARBA"/>
</dbReference>
<dbReference type="UniPathway" id="UPA00053">
    <property type="reaction ID" value="UER00084"/>
</dbReference>
<comment type="similarity">
    <text evidence="3 8">Belongs to the class-I DAHP synthase family.</text>
</comment>
<dbReference type="KEGG" id="care:LT85_1802"/>
<gene>
    <name evidence="10" type="ORF">LT85_1802</name>
</gene>
<protein>
    <recommendedName>
        <fullName evidence="8">Phospho-2-dehydro-3-deoxyheptonate aldolase</fullName>
        <ecNumber evidence="8">2.5.1.54</ecNumber>
    </recommendedName>
</protein>
<reference evidence="11" key="1">
    <citation type="journal article" date="2014" name="Soil Biol. Biochem.">
        <title>Structure and function of bacterial communities in ageing soils: Insights from the Mendocino ecological staircase.</title>
        <authorList>
            <person name="Uroz S."/>
            <person name="Tech J.J."/>
            <person name="Sawaya N.A."/>
            <person name="Frey-Klett P."/>
            <person name="Leveau J.H.J."/>
        </authorList>
    </citation>
    <scope>NUCLEOTIDE SEQUENCE [LARGE SCALE GENOMIC DNA]</scope>
    <source>
        <strain evidence="11">Cal35</strain>
    </source>
</reference>
<dbReference type="STRING" id="279058.LT85_1802"/>
<keyword evidence="4 8" id="KW-0028">Amino-acid biosynthesis</keyword>
<dbReference type="GO" id="GO:0003849">
    <property type="term" value="F:3-deoxy-7-phosphoheptulonate synthase activity"/>
    <property type="evidence" value="ECO:0007669"/>
    <property type="project" value="UniProtKB-EC"/>
</dbReference>
<comment type="catalytic activity">
    <reaction evidence="7 8">
        <text>D-erythrose 4-phosphate + phosphoenolpyruvate + H2O = 7-phospho-2-dehydro-3-deoxy-D-arabino-heptonate + phosphate</text>
        <dbReference type="Rhea" id="RHEA:14717"/>
        <dbReference type="ChEBI" id="CHEBI:15377"/>
        <dbReference type="ChEBI" id="CHEBI:16897"/>
        <dbReference type="ChEBI" id="CHEBI:43474"/>
        <dbReference type="ChEBI" id="CHEBI:58394"/>
        <dbReference type="ChEBI" id="CHEBI:58702"/>
        <dbReference type="EC" id="2.5.1.54"/>
    </reaction>
</comment>
<dbReference type="GO" id="GO:0008652">
    <property type="term" value="P:amino acid biosynthetic process"/>
    <property type="evidence" value="ECO:0007669"/>
    <property type="project" value="UniProtKB-KW"/>
</dbReference>
<sequence length="406" mass="44289">MELISIPDMPFISHPAPQFVLPPQPHLLSTLMKRDQLVVDEENFLNLAGIDPMPSPAELRKQLPIDALAAQTVSIGRRTVRNILERRDPRLLVVVGPCSIHDPKAGLEYAHRLQQLATELADTLYIVMRVYFEKPRTSIGWKGLINDPDMDNTFRIADGMQHARNFLLEVNRLGLPAAAEALDPVSPHYLGELISWVAIGARTTESQTHREMSSGLPMPVGFKNGTDGGVETAVNAILSTSRPHAFLGIDSDGRAAIIRTRGNAHSHLVLRGGSSRPNYDSVSVAMAEGALAKARLAPNIIIDCAHGNSSKDHRRQAAVLSDLVHQIRRGNRSILGSMIESFLEPGNQPIPSDLTQLRYGCSVTDACVDWDATAAMLRDAAAQLRDALPTRINTDTAPHTCTTGMQ</sequence>
<dbReference type="Proteomes" id="UP000030302">
    <property type="component" value="Chromosome"/>
</dbReference>
<dbReference type="NCBIfam" id="TIGR00034">
    <property type="entry name" value="aroFGH"/>
    <property type="match status" value="1"/>
</dbReference>
<keyword evidence="11" id="KW-1185">Reference proteome</keyword>
<evidence type="ECO:0000256" key="5">
    <source>
        <dbReference type="ARBA" id="ARBA00022679"/>
    </source>
</evidence>
<proteinExistence type="inferred from homology"/>
<dbReference type="InterPro" id="IPR006218">
    <property type="entry name" value="DAHP1/KDSA"/>
</dbReference>
<dbReference type="Pfam" id="PF00793">
    <property type="entry name" value="DAHP_synth_1"/>
    <property type="match status" value="1"/>
</dbReference>
<evidence type="ECO:0000256" key="1">
    <source>
        <dbReference type="ARBA" id="ARBA00003726"/>
    </source>
</evidence>
<organism evidence="10 11">
    <name type="scientific">Collimonas arenae</name>
    <dbReference type="NCBI Taxonomy" id="279058"/>
    <lineage>
        <taxon>Bacteria</taxon>
        <taxon>Pseudomonadati</taxon>
        <taxon>Pseudomonadota</taxon>
        <taxon>Betaproteobacteria</taxon>
        <taxon>Burkholderiales</taxon>
        <taxon>Oxalobacteraceae</taxon>
        <taxon>Collimonas</taxon>
    </lineage>
</organism>